<evidence type="ECO:0000313" key="2">
    <source>
        <dbReference type="Proteomes" id="UP000648722"/>
    </source>
</evidence>
<name>A0ABQ1XI40_9PROT</name>
<gene>
    <name evidence="1" type="ORF">GCM10007420_07040</name>
</gene>
<evidence type="ECO:0000313" key="1">
    <source>
        <dbReference type="EMBL" id="GGG94149.1"/>
    </source>
</evidence>
<reference evidence="2" key="1">
    <citation type="journal article" date="2019" name="Int. J. Syst. Evol. Microbiol.">
        <title>The Global Catalogue of Microorganisms (GCM) 10K type strain sequencing project: providing services to taxonomists for standard genome sequencing and annotation.</title>
        <authorList>
            <consortium name="The Broad Institute Genomics Platform"/>
            <consortium name="The Broad Institute Genome Sequencing Center for Infectious Disease"/>
            <person name="Wu L."/>
            <person name="Ma J."/>
        </authorList>
    </citation>
    <scope>NUCLEOTIDE SEQUENCE [LARGE SCALE GENOMIC DNA]</scope>
    <source>
        <strain evidence="2">CGMCC 1.12766</strain>
    </source>
</reference>
<dbReference type="EMBL" id="BMFS01000002">
    <property type="protein sequence ID" value="GGG94149.1"/>
    <property type="molecule type" value="Genomic_DNA"/>
</dbReference>
<organism evidence="1 2">
    <name type="scientific">Glycocaulis albus</name>
    <dbReference type="NCBI Taxonomy" id="1382801"/>
    <lineage>
        <taxon>Bacteria</taxon>
        <taxon>Pseudomonadati</taxon>
        <taxon>Pseudomonadota</taxon>
        <taxon>Alphaproteobacteria</taxon>
        <taxon>Maricaulales</taxon>
        <taxon>Maricaulaceae</taxon>
        <taxon>Glycocaulis</taxon>
    </lineage>
</organism>
<dbReference type="Gene3D" id="2.120.10.30">
    <property type="entry name" value="TolB, C-terminal domain"/>
    <property type="match status" value="1"/>
</dbReference>
<dbReference type="Proteomes" id="UP000648722">
    <property type="component" value="Unassembled WGS sequence"/>
</dbReference>
<dbReference type="InterPro" id="IPR011042">
    <property type="entry name" value="6-blade_b-propeller_TolB-like"/>
</dbReference>
<accession>A0ABQ1XI40</accession>
<proteinExistence type="predicted"/>
<comment type="caution">
    <text evidence="1">The sequence shown here is derived from an EMBL/GenBank/DDBJ whole genome shotgun (WGS) entry which is preliminary data.</text>
</comment>
<sequence length="297" mass="31067">MPVTGMTREASAAEHIALLPNGEARDAGLIITAIRGGGFDAFNDFGERIFQTAGPVLTSMVAVPTFDMRGTTLSLLFGSDADRLVRGFIVLPGMQAIEPLPLDVASVSDPVEGVCLYRQGTGFIELALLHANRRATVWRMMDTGGERLSLSRTAEIALPFTAERCAGADGDIVIGSSTGGLARVEASGSVRADAQGISVSHLAYAELYGRPVVLVPLAAEGVIGVFDARTLEEISAIEVQSEMSIAGLERPGAITVTDLPFSGMGFSNGLAAIHDGEDGRIKLVTRDVLGRAVTAPE</sequence>
<protein>
    <submittedName>
        <fullName evidence="1">Uncharacterized protein</fullName>
    </submittedName>
</protein>
<keyword evidence="2" id="KW-1185">Reference proteome</keyword>
<dbReference type="SUPFAM" id="SSF50956">
    <property type="entry name" value="Thermostable phytase (3-phytase)"/>
    <property type="match status" value="1"/>
</dbReference>